<sequence>MSDPVLDARGVAIEPGDTVIYGFGVGRSVAMAEGVVLGAEVKPRGKETPMALSLTPTGMIRVRVVRRSYSSGEKPVVAINPDRVVVLKERAHRPTLPPSPLPTQDEKRRTALVTCAEHYRETIAEIERTGEVPESWRNKPTMPEPERTPEYVLRRYREWLAEAKAELAQVEERIADG</sequence>
<evidence type="ECO:0000313" key="1">
    <source>
        <dbReference type="EMBL" id="GHI25180.1"/>
    </source>
</evidence>
<protein>
    <submittedName>
        <fullName evidence="1">Uncharacterized protein</fullName>
    </submittedName>
</protein>
<keyword evidence="2" id="KW-1185">Reference proteome</keyword>
<gene>
    <name evidence="1" type="ORF">Shyd_65510</name>
</gene>
<comment type="caution">
    <text evidence="1">The sequence shown here is derived from an EMBL/GenBank/DDBJ whole genome shotgun (WGS) entry which is preliminary data.</text>
</comment>
<accession>A0ABQ3PJI3</accession>
<organism evidence="1 2">
    <name type="scientific">Streptomyces hydrogenans</name>
    <dbReference type="NCBI Taxonomy" id="1873719"/>
    <lineage>
        <taxon>Bacteria</taxon>
        <taxon>Bacillati</taxon>
        <taxon>Actinomycetota</taxon>
        <taxon>Actinomycetes</taxon>
        <taxon>Kitasatosporales</taxon>
        <taxon>Streptomycetaceae</taxon>
        <taxon>Streptomyces</taxon>
    </lineage>
</organism>
<reference evidence="1" key="1">
    <citation type="submission" date="2024-05" db="EMBL/GenBank/DDBJ databases">
        <title>Whole genome shotgun sequence of Streptomyces hydrogenans NBRC 13475.</title>
        <authorList>
            <person name="Komaki H."/>
            <person name="Tamura T."/>
        </authorList>
    </citation>
    <scope>NUCLEOTIDE SEQUENCE</scope>
    <source>
        <strain evidence="1">NBRC 13475</strain>
    </source>
</reference>
<dbReference type="EMBL" id="BNDW01000068">
    <property type="protein sequence ID" value="GHI25180.1"/>
    <property type="molecule type" value="Genomic_DNA"/>
</dbReference>
<dbReference type="Proteomes" id="UP001052739">
    <property type="component" value="Unassembled WGS sequence"/>
</dbReference>
<evidence type="ECO:0000313" key="2">
    <source>
        <dbReference type="Proteomes" id="UP001052739"/>
    </source>
</evidence>
<dbReference type="RefSeq" id="WP_190222799.1">
    <property type="nucleotide sequence ID" value="NZ_BNBS01000020.1"/>
</dbReference>
<proteinExistence type="predicted"/>
<name>A0ABQ3PJI3_9ACTN</name>